<dbReference type="InterPro" id="IPR036890">
    <property type="entry name" value="HATPase_C_sf"/>
</dbReference>
<keyword evidence="6" id="KW-0418">Kinase</keyword>
<dbReference type="PANTHER" id="PTHR24421:SF10">
    <property type="entry name" value="NITRATE_NITRITE SENSOR PROTEIN NARQ"/>
    <property type="match status" value="1"/>
</dbReference>
<dbReference type="PROSITE" id="PS50109">
    <property type="entry name" value="HIS_KIN"/>
    <property type="match status" value="1"/>
</dbReference>
<dbReference type="EC" id="2.7.13.3" evidence="2"/>
<dbReference type="InterPro" id="IPR050482">
    <property type="entry name" value="Sensor_HK_TwoCompSys"/>
</dbReference>
<name>A0A0F9I425_9ZZZZ</name>
<dbReference type="PANTHER" id="PTHR24421">
    <property type="entry name" value="NITRATE/NITRITE SENSOR PROTEIN NARX-RELATED"/>
    <property type="match status" value="1"/>
</dbReference>
<comment type="catalytic activity">
    <reaction evidence="1">
        <text>ATP + protein L-histidine = ADP + protein N-phospho-L-histidine.</text>
        <dbReference type="EC" id="2.7.13.3"/>
    </reaction>
</comment>
<dbReference type="InterPro" id="IPR000014">
    <property type="entry name" value="PAS"/>
</dbReference>
<dbReference type="InterPro" id="IPR035965">
    <property type="entry name" value="PAS-like_dom_sf"/>
</dbReference>
<feature type="domain" description="Histidine kinase" evidence="8">
    <location>
        <begin position="239"/>
        <end position="431"/>
    </location>
</feature>
<evidence type="ECO:0000259" key="9">
    <source>
        <dbReference type="PROSITE" id="PS50112"/>
    </source>
</evidence>
<dbReference type="GO" id="GO:0005524">
    <property type="term" value="F:ATP binding"/>
    <property type="evidence" value="ECO:0007669"/>
    <property type="project" value="UniProtKB-KW"/>
</dbReference>
<accession>A0A0F9I425</accession>
<dbReference type="SUPFAM" id="SSF55874">
    <property type="entry name" value="ATPase domain of HSP90 chaperone/DNA topoisomerase II/histidine kinase"/>
    <property type="match status" value="1"/>
</dbReference>
<organism evidence="10">
    <name type="scientific">marine sediment metagenome</name>
    <dbReference type="NCBI Taxonomy" id="412755"/>
    <lineage>
        <taxon>unclassified sequences</taxon>
        <taxon>metagenomes</taxon>
        <taxon>ecological metagenomes</taxon>
    </lineage>
</organism>
<dbReference type="PROSITE" id="PS50112">
    <property type="entry name" value="PAS"/>
    <property type="match status" value="1"/>
</dbReference>
<dbReference type="InterPro" id="IPR011712">
    <property type="entry name" value="Sig_transdc_His_kin_sub3_dim/P"/>
</dbReference>
<dbReference type="Pfam" id="PF02518">
    <property type="entry name" value="HATPase_c"/>
    <property type="match status" value="1"/>
</dbReference>
<dbReference type="GO" id="GO:0016020">
    <property type="term" value="C:membrane"/>
    <property type="evidence" value="ECO:0007669"/>
    <property type="project" value="InterPro"/>
</dbReference>
<keyword evidence="5" id="KW-0547">Nucleotide-binding</keyword>
<evidence type="ECO:0000313" key="10">
    <source>
        <dbReference type="EMBL" id="KKM14399.1"/>
    </source>
</evidence>
<evidence type="ECO:0000256" key="2">
    <source>
        <dbReference type="ARBA" id="ARBA00012438"/>
    </source>
</evidence>
<dbReference type="GO" id="GO:0046983">
    <property type="term" value="F:protein dimerization activity"/>
    <property type="evidence" value="ECO:0007669"/>
    <property type="project" value="InterPro"/>
</dbReference>
<dbReference type="InterPro" id="IPR003594">
    <property type="entry name" value="HATPase_dom"/>
</dbReference>
<keyword evidence="7" id="KW-0067">ATP-binding</keyword>
<evidence type="ECO:0000256" key="3">
    <source>
        <dbReference type="ARBA" id="ARBA00022553"/>
    </source>
</evidence>
<protein>
    <recommendedName>
        <fullName evidence="2">histidine kinase</fullName>
        <ecNumber evidence="2">2.7.13.3</ecNumber>
    </recommendedName>
</protein>
<dbReference type="Gene3D" id="3.30.565.10">
    <property type="entry name" value="Histidine kinase-like ATPase, C-terminal domain"/>
    <property type="match status" value="1"/>
</dbReference>
<evidence type="ECO:0000256" key="7">
    <source>
        <dbReference type="ARBA" id="ARBA00022840"/>
    </source>
</evidence>
<evidence type="ECO:0000259" key="8">
    <source>
        <dbReference type="PROSITE" id="PS50109"/>
    </source>
</evidence>
<keyword evidence="4" id="KW-0808">Transferase</keyword>
<dbReference type="Gene3D" id="1.20.5.1930">
    <property type="match status" value="1"/>
</dbReference>
<feature type="domain" description="PAS" evidence="9">
    <location>
        <begin position="69"/>
        <end position="137"/>
    </location>
</feature>
<gene>
    <name evidence="10" type="ORF">LCGC14_1706480</name>
</gene>
<evidence type="ECO:0000256" key="5">
    <source>
        <dbReference type="ARBA" id="ARBA00022741"/>
    </source>
</evidence>
<evidence type="ECO:0000256" key="6">
    <source>
        <dbReference type="ARBA" id="ARBA00022777"/>
    </source>
</evidence>
<dbReference type="AlphaFoldDB" id="A0A0F9I425"/>
<proteinExistence type="predicted"/>
<evidence type="ECO:0000256" key="1">
    <source>
        <dbReference type="ARBA" id="ARBA00000085"/>
    </source>
</evidence>
<comment type="caution">
    <text evidence="10">The sequence shown here is derived from an EMBL/GenBank/DDBJ whole genome shotgun (WGS) entry which is preliminary data.</text>
</comment>
<reference evidence="10" key="1">
    <citation type="journal article" date="2015" name="Nature">
        <title>Complex archaea that bridge the gap between prokaryotes and eukaryotes.</title>
        <authorList>
            <person name="Spang A."/>
            <person name="Saw J.H."/>
            <person name="Jorgensen S.L."/>
            <person name="Zaremba-Niedzwiedzka K."/>
            <person name="Martijn J."/>
            <person name="Lind A.E."/>
            <person name="van Eijk R."/>
            <person name="Schleper C."/>
            <person name="Guy L."/>
            <person name="Ettema T.J."/>
        </authorList>
    </citation>
    <scope>NUCLEOTIDE SEQUENCE</scope>
</reference>
<dbReference type="SUPFAM" id="SSF55785">
    <property type="entry name" value="PYP-like sensor domain (PAS domain)"/>
    <property type="match status" value="1"/>
</dbReference>
<dbReference type="Gene3D" id="3.30.450.20">
    <property type="entry name" value="PAS domain"/>
    <property type="match status" value="1"/>
</dbReference>
<dbReference type="Pfam" id="PF07730">
    <property type="entry name" value="HisKA_3"/>
    <property type="match status" value="1"/>
</dbReference>
<keyword evidence="3" id="KW-0597">Phosphoprotein</keyword>
<dbReference type="InterPro" id="IPR005467">
    <property type="entry name" value="His_kinase_dom"/>
</dbReference>
<feature type="non-terminal residue" evidence="10">
    <location>
        <position position="1"/>
    </location>
</feature>
<dbReference type="GO" id="GO:0000155">
    <property type="term" value="F:phosphorelay sensor kinase activity"/>
    <property type="evidence" value="ECO:0007669"/>
    <property type="project" value="InterPro"/>
</dbReference>
<sequence length="433" mass="49280">EDNKQRYQRELKEKGCVSNMDAKFRMKDGSVYAGLISTSIIYLDGVRHILSYIRNINDLRQAMEKILHSEEVFSKAFVGSPYAMVISDIETSEIFDVNTMFTKLTGYKKEEALGSTPISLGILTQEDRDNMRKVLKRDGFVRNHVMPVSTKLGKKRFFSYFAEILTIYDEQKLLTIAEDITDRLAMEEKIMGHLAKKEELLARQKEISKELVASREQLRNFITHREEEREEERKRVAREIHDELGQELTALKMDIVRMSEMITDDQEELLARASSMFSKVTNTIKTVQKISRELRPEMLDSLGLVAAIEHEIATFMSTSSLKCKADIDIDDSSLDKNAALSLYRVLQESLTNIARHADATRVNIRLEEHKEHILLEVSDNGRGIRAEDISSPDAYGLIGMQERVNLLKGRIEIKGDKGMGTTVQVTIPTGNGA</sequence>
<dbReference type="SMART" id="SM00387">
    <property type="entry name" value="HATPase_c"/>
    <property type="match status" value="1"/>
</dbReference>
<dbReference type="NCBIfam" id="TIGR00229">
    <property type="entry name" value="sensory_box"/>
    <property type="match status" value="1"/>
</dbReference>
<dbReference type="CDD" id="cd16917">
    <property type="entry name" value="HATPase_UhpB-NarQ-NarX-like"/>
    <property type="match status" value="1"/>
</dbReference>
<evidence type="ECO:0000256" key="4">
    <source>
        <dbReference type="ARBA" id="ARBA00022679"/>
    </source>
</evidence>
<dbReference type="EMBL" id="LAZR01015155">
    <property type="protein sequence ID" value="KKM14399.1"/>
    <property type="molecule type" value="Genomic_DNA"/>
</dbReference>